<evidence type="ECO:0000256" key="1">
    <source>
        <dbReference type="SAM" id="MobiDB-lite"/>
    </source>
</evidence>
<proteinExistence type="predicted"/>
<dbReference type="InParanoid" id="A0A3N4LAY8"/>
<dbReference type="OrthoDB" id="5333003at2759"/>
<accession>A0A3N4LAY8</accession>
<dbReference type="STRING" id="1051890.A0A3N4LAY8"/>
<gene>
    <name evidence="2" type="ORF">L211DRAFT_843382</name>
</gene>
<reference evidence="2 3" key="1">
    <citation type="journal article" date="2018" name="Nat. Ecol. Evol.">
        <title>Pezizomycetes genomes reveal the molecular basis of ectomycorrhizal truffle lifestyle.</title>
        <authorList>
            <person name="Murat C."/>
            <person name="Payen T."/>
            <person name="Noel B."/>
            <person name="Kuo A."/>
            <person name="Morin E."/>
            <person name="Chen J."/>
            <person name="Kohler A."/>
            <person name="Krizsan K."/>
            <person name="Balestrini R."/>
            <person name="Da Silva C."/>
            <person name="Montanini B."/>
            <person name="Hainaut M."/>
            <person name="Levati E."/>
            <person name="Barry K.W."/>
            <person name="Belfiori B."/>
            <person name="Cichocki N."/>
            <person name="Clum A."/>
            <person name="Dockter R.B."/>
            <person name="Fauchery L."/>
            <person name="Guy J."/>
            <person name="Iotti M."/>
            <person name="Le Tacon F."/>
            <person name="Lindquist E.A."/>
            <person name="Lipzen A."/>
            <person name="Malagnac F."/>
            <person name="Mello A."/>
            <person name="Molinier V."/>
            <person name="Miyauchi S."/>
            <person name="Poulain J."/>
            <person name="Riccioni C."/>
            <person name="Rubini A."/>
            <person name="Sitrit Y."/>
            <person name="Splivallo R."/>
            <person name="Traeger S."/>
            <person name="Wang M."/>
            <person name="Zifcakova L."/>
            <person name="Wipf D."/>
            <person name="Zambonelli A."/>
            <person name="Paolocci F."/>
            <person name="Nowrousian M."/>
            <person name="Ottonello S."/>
            <person name="Baldrian P."/>
            <person name="Spatafora J.W."/>
            <person name="Henrissat B."/>
            <person name="Nagy L.G."/>
            <person name="Aury J.M."/>
            <person name="Wincker P."/>
            <person name="Grigoriev I.V."/>
            <person name="Bonfante P."/>
            <person name="Martin F.M."/>
        </authorList>
    </citation>
    <scope>NUCLEOTIDE SEQUENCE [LARGE SCALE GENOMIC DNA]</scope>
    <source>
        <strain evidence="2 3">ATCC MYA-4762</strain>
    </source>
</reference>
<sequence length="194" mass="20602">MAWENREEDRLDGKVARAFHKHVRLERHISASAAAGAPGTAGTAGTAPTAGTTPTGTASAGTASEAASAATAAATAATISKIIQLNPPLTSIATATTIAQSYPLVVDSKKIMVDDKIVMVYWRKALEIPFGRIQGAQMRINVEEAIADLAIAFPPPRPKVSDVRYQHFEEALRKHGSGNCGVYHFARWVAIGQR</sequence>
<evidence type="ECO:0000313" key="2">
    <source>
        <dbReference type="EMBL" id="RPB18649.1"/>
    </source>
</evidence>
<dbReference type="EMBL" id="ML121616">
    <property type="protein sequence ID" value="RPB18649.1"/>
    <property type="molecule type" value="Genomic_DNA"/>
</dbReference>
<evidence type="ECO:0000313" key="3">
    <source>
        <dbReference type="Proteomes" id="UP000267821"/>
    </source>
</evidence>
<keyword evidence="3" id="KW-1185">Reference proteome</keyword>
<dbReference type="AlphaFoldDB" id="A0A3N4LAY8"/>
<protein>
    <submittedName>
        <fullName evidence="2">Uncharacterized protein</fullName>
    </submittedName>
</protein>
<name>A0A3N4LAY8_9PEZI</name>
<feature type="region of interest" description="Disordered" evidence="1">
    <location>
        <begin position="30"/>
        <end position="62"/>
    </location>
</feature>
<dbReference type="Proteomes" id="UP000267821">
    <property type="component" value="Unassembled WGS sequence"/>
</dbReference>
<organism evidence="2 3">
    <name type="scientific">Terfezia boudieri ATCC MYA-4762</name>
    <dbReference type="NCBI Taxonomy" id="1051890"/>
    <lineage>
        <taxon>Eukaryota</taxon>
        <taxon>Fungi</taxon>
        <taxon>Dikarya</taxon>
        <taxon>Ascomycota</taxon>
        <taxon>Pezizomycotina</taxon>
        <taxon>Pezizomycetes</taxon>
        <taxon>Pezizales</taxon>
        <taxon>Pezizaceae</taxon>
        <taxon>Terfezia</taxon>
    </lineage>
</organism>